<organism evidence="1 2">
    <name type="scientific">Krasilnikoviella flava</name>
    <dbReference type="NCBI Taxonomy" id="526729"/>
    <lineage>
        <taxon>Bacteria</taxon>
        <taxon>Bacillati</taxon>
        <taxon>Actinomycetota</taxon>
        <taxon>Actinomycetes</taxon>
        <taxon>Micrococcales</taxon>
        <taxon>Promicromonosporaceae</taxon>
        <taxon>Krasilnikoviella</taxon>
    </lineage>
</organism>
<evidence type="ECO:0000313" key="2">
    <source>
        <dbReference type="Proteomes" id="UP000189777"/>
    </source>
</evidence>
<evidence type="ECO:0008006" key="3">
    <source>
        <dbReference type="Google" id="ProtNLM"/>
    </source>
</evidence>
<name>A0A1T5M2W4_9MICO</name>
<dbReference type="OrthoDB" id="9804993at2"/>
<accession>A0A1T5M2W4</accession>
<protein>
    <recommendedName>
        <fullName evidence="3">Serine hydrolase family protein</fullName>
    </recommendedName>
</protein>
<gene>
    <name evidence="1" type="ORF">SAMN04324258_4407</name>
</gene>
<sequence>MTSTTTRQRAFVFHGYGATPEDHWFGWLAERLGAEGIPTTVPALPAPLDPRRGPWEDSVRTALGRPDEHTIVVAHSLGCLAVLRHLRSLPGPWRLRTLVLVAGFTDPLPALPELDAFVGDGCDMSELRSHIVRPVVIRSDNDPLVPPAHTDRLAERLGAPVQVAPGAGHFLDAEGITELPVVYEAISPSSTTRRPPVGFHRP</sequence>
<dbReference type="Pfam" id="PF06821">
    <property type="entry name" value="Ser_hydrolase"/>
    <property type="match status" value="1"/>
</dbReference>
<dbReference type="Gene3D" id="3.40.50.1820">
    <property type="entry name" value="alpha/beta hydrolase"/>
    <property type="match status" value="1"/>
</dbReference>
<dbReference type="Proteomes" id="UP000189777">
    <property type="component" value="Unassembled WGS sequence"/>
</dbReference>
<reference evidence="1 2" key="1">
    <citation type="submission" date="2017-02" db="EMBL/GenBank/DDBJ databases">
        <authorList>
            <person name="Peterson S.W."/>
        </authorList>
    </citation>
    <scope>NUCLEOTIDE SEQUENCE [LARGE SCALE GENOMIC DNA]</scope>
    <source>
        <strain evidence="1 2">DSM 21481</strain>
    </source>
</reference>
<dbReference type="PANTHER" id="PTHR15394">
    <property type="entry name" value="SERINE HYDROLASE RBBP9"/>
    <property type="match status" value="1"/>
</dbReference>
<dbReference type="AlphaFoldDB" id="A0A1T5M2W4"/>
<dbReference type="RefSeq" id="WP_079576746.1">
    <property type="nucleotide sequence ID" value="NZ_FUZQ01000009.1"/>
</dbReference>
<evidence type="ECO:0000313" key="1">
    <source>
        <dbReference type="EMBL" id="SKC82591.1"/>
    </source>
</evidence>
<dbReference type="STRING" id="526729.SAMN04324258_4407"/>
<dbReference type="GO" id="GO:0016787">
    <property type="term" value="F:hydrolase activity"/>
    <property type="evidence" value="ECO:0007669"/>
    <property type="project" value="InterPro"/>
</dbReference>
<dbReference type="EMBL" id="FUZQ01000009">
    <property type="protein sequence ID" value="SKC82591.1"/>
    <property type="molecule type" value="Genomic_DNA"/>
</dbReference>
<dbReference type="InterPro" id="IPR010662">
    <property type="entry name" value="RBBP9/YdeN"/>
</dbReference>
<keyword evidence="2" id="KW-1185">Reference proteome</keyword>
<dbReference type="InterPro" id="IPR029058">
    <property type="entry name" value="AB_hydrolase_fold"/>
</dbReference>
<proteinExistence type="predicted"/>
<dbReference type="SUPFAM" id="SSF53474">
    <property type="entry name" value="alpha/beta-Hydrolases"/>
    <property type="match status" value="1"/>
</dbReference>
<dbReference type="PANTHER" id="PTHR15394:SF3">
    <property type="entry name" value="SERINE HYDROLASE RBBP9"/>
    <property type="match status" value="1"/>
</dbReference>